<dbReference type="OrthoDB" id="943692at2"/>
<dbReference type="InterPro" id="IPR006115">
    <property type="entry name" value="6PGDH_NADP-bd"/>
</dbReference>
<evidence type="ECO:0000313" key="4">
    <source>
        <dbReference type="EMBL" id="QDL37236.1"/>
    </source>
</evidence>
<sequence>MTQTPTDAVRVSPPSSLTIVGFGDVGQAYARAFVNQGVVVRIYHPAPGPRALAAAQALGLAIDTDAARAFGGCALAMNVAPGPQALAVARAAAPHMPAGSVFVDLSSASPQDLRAAAALFKHSDYVDVAIMGAVSIHGHHTPLLASGAGAASLADSLAPLGFVVQVMPDSAPGDAMALKLVRSVLTKGMDAVITECLLVAQALGLREALLANIGDLDSSRLSELMAMFIGTHAPHAQRRLHEMDAVASALQGLGVPLIMIPAVQARYARTVATLGASATLPEGAHGAALYDRVLPWMLEAERRLPTTAPTETPPGSSAGPPSPSPAPL</sequence>
<dbReference type="GO" id="GO:0050661">
    <property type="term" value="F:NADP binding"/>
    <property type="evidence" value="ECO:0007669"/>
    <property type="project" value="InterPro"/>
</dbReference>
<dbReference type="AlphaFoldDB" id="A0A515DA16"/>
<dbReference type="Gene3D" id="3.40.50.720">
    <property type="entry name" value="NAD(P)-binding Rossmann-like Domain"/>
    <property type="match status" value="1"/>
</dbReference>
<evidence type="ECO:0000259" key="3">
    <source>
        <dbReference type="Pfam" id="PF09130"/>
    </source>
</evidence>
<evidence type="ECO:0000259" key="2">
    <source>
        <dbReference type="Pfam" id="PF03446"/>
    </source>
</evidence>
<dbReference type="Gene3D" id="1.10.1040.10">
    <property type="entry name" value="N-(1-d-carboxylethyl)-l-norvaline Dehydrogenase, domain 2"/>
    <property type="match status" value="1"/>
</dbReference>
<evidence type="ECO:0000313" key="5">
    <source>
        <dbReference type="Proteomes" id="UP000316798"/>
    </source>
</evidence>
<dbReference type="Pfam" id="PF03446">
    <property type="entry name" value="NAD_binding_2"/>
    <property type="match status" value="1"/>
</dbReference>
<protein>
    <submittedName>
        <fullName evidence="4">NAD(P)-dependent oxidoreductase</fullName>
    </submittedName>
</protein>
<dbReference type="SUPFAM" id="SSF51735">
    <property type="entry name" value="NAD(P)-binding Rossmann-fold domains"/>
    <property type="match status" value="1"/>
</dbReference>
<dbReference type="KEGG" id="rhf:EUB48_08025"/>
<dbReference type="RefSeq" id="WP_142818405.1">
    <property type="nucleotide sequence ID" value="NZ_CP035503.1"/>
</dbReference>
<reference evidence="4 5" key="1">
    <citation type="submission" date="2019-01" db="EMBL/GenBank/DDBJ databases">
        <title>Genomic insights into a novel species Rhodoferax sp.</title>
        <authorList>
            <person name="Jin L."/>
        </authorList>
    </citation>
    <scope>NUCLEOTIDE SEQUENCE [LARGE SCALE GENOMIC DNA]</scope>
    <source>
        <strain evidence="4 5">CHu59-6-5</strain>
    </source>
</reference>
<evidence type="ECO:0000256" key="1">
    <source>
        <dbReference type="SAM" id="MobiDB-lite"/>
    </source>
</evidence>
<dbReference type="Proteomes" id="UP000316798">
    <property type="component" value="Chromosome"/>
</dbReference>
<feature type="domain" description="6-phosphogluconate dehydrogenase NADP-binding" evidence="2">
    <location>
        <begin position="17"/>
        <end position="136"/>
    </location>
</feature>
<gene>
    <name evidence="4" type="ORF">EUB48_08025</name>
</gene>
<dbReference type="InterPro" id="IPR036291">
    <property type="entry name" value="NAD(P)-bd_dom_sf"/>
</dbReference>
<dbReference type="InterPro" id="IPR015814">
    <property type="entry name" value="Pgluconate_DH_NAD-bd_C"/>
</dbReference>
<keyword evidence="5" id="KW-1185">Reference proteome</keyword>
<dbReference type="SUPFAM" id="SSF48179">
    <property type="entry name" value="6-phosphogluconate dehydrogenase C-terminal domain-like"/>
    <property type="match status" value="1"/>
</dbReference>
<feature type="region of interest" description="Disordered" evidence="1">
    <location>
        <begin position="303"/>
        <end position="328"/>
    </location>
</feature>
<name>A0A515DA16_9BURK</name>
<organism evidence="4 5">
    <name type="scientific">Rhodoferax sediminis</name>
    <dbReference type="NCBI Taxonomy" id="2509614"/>
    <lineage>
        <taxon>Bacteria</taxon>
        <taxon>Pseudomonadati</taxon>
        <taxon>Pseudomonadota</taxon>
        <taxon>Betaproteobacteria</taxon>
        <taxon>Burkholderiales</taxon>
        <taxon>Comamonadaceae</taxon>
        <taxon>Rhodoferax</taxon>
    </lineage>
</organism>
<dbReference type="Pfam" id="PF09130">
    <property type="entry name" value="DUF1932"/>
    <property type="match status" value="1"/>
</dbReference>
<accession>A0A515DA16</accession>
<dbReference type="InterPro" id="IPR013328">
    <property type="entry name" value="6PGD_dom2"/>
</dbReference>
<dbReference type="InterPro" id="IPR008927">
    <property type="entry name" value="6-PGluconate_DH-like_C_sf"/>
</dbReference>
<dbReference type="EMBL" id="CP035503">
    <property type="protein sequence ID" value="QDL37236.1"/>
    <property type="molecule type" value="Genomic_DNA"/>
</dbReference>
<proteinExistence type="predicted"/>
<feature type="domain" description="Phosphogluconate dehydrogenase NAD-binding putative C-terminal" evidence="3">
    <location>
        <begin position="200"/>
        <end position="269"/>
    </location>
</feature>